<sequence>MDTQLEPSAFIPFEPPTRKRFSFLKWLMKRTRVTLNYDTSFWRTSLTGIWTVYSIVLIITSLGMPTGLGITFDTVMMTLIGTIGLTLAAIVVAFLLSLAYIPVPRLYVGSIVAAAGVIDYLFEHADIDFPQSIVLTALIIICGMLGGSMIALLASRRVKPKVKLSVIIAVTIVCLSFSYWPAENKASLVSTSLDAIAEESGVAALQAHNPSEPGSYDYQTFTYSSGKDRHRNVFAGKTDLVSQSVDASTYIRNWSWLRSFFWGFDQKALPVNGRVWMPVGESPFPLVLIVHGNHLMEQFSDEGYGYLGELLATRGFIAVSVDENFLNYSVWADIPAQDMKVRAWMLLKHLQQINDFSKQEGNPFSGRVDMQSIALIGHSRGGQAVAMAADSSKWFSEDKSLMGIKSFHIGAVIGIAPTDKTVDKQSATLKDTSYLTLQGASDGDVDTFNGERQYIRTSITSGSQSFKTSLYIGEANHSRFNTSWGAMDDSLPGGLLLKRSDMIEAADQREIAKVYVSAFLETVLHGSKDYQALFRDYRTGLAWLPEATYINRYEDGGFQELIRFDDDFNKMTYKNGITVKAVDLEWSEESAEDRDGNGKGTRGAALQWKQKGGTYTIEIPKNFRDQLQFGKGAALAFSMTNLERDLLSPAPVKDTKLSDTKSGTAAEAEIPAPSIMIELQSSSGATVRLPLNSFMKAVELPHTTFTIFPWLEKEIKDGKYKESSEPVFQTYQLSLERFHEANEQFDPSQLARITFRFSNGPGKIMLDDIGIEADTP</sequence>
<evidence type="ECO:0008006" key="3">
    <source>
        <dbReference type="Google" id="ProtNLM"/>
    </source>
</evidence>
<dbReference type="OrthoDB" id="9808543at2"/>
<dbReference type="Proteomes" id="UP000275368">
    <property type="component" value="Chromosome"/>
</dbReference>
<dbReference type="PANTHER" id="PTHR33428">
    <property type="entry name" value="CHLOROPHYLLASE-2, CHLOROPLASTIC"/>
    <property type="match status" value="1"/>
</dbReference>
<accession>A0A3G9J7V1</accession>
<dbReference type="AlphaFoldDB" id="A0A3G9J7V1"/>
<proteinExistence type="predicted"/>
<gene>
    <name evidence="1" type="ORF">Back11_04240</name>
</gene>
<dbReference type="InterPro" id="IPR017395">
    <property type="entry name" value="Chlorophyllase-like"/>
</dbReference>
<dbReference type="RefSeq" id="WP_125653476.1">
    <property type="nucleotide sequence ID" value="NZ_AP019308.1"/>
</dbReference>
<dbReference type="InterPro" id="IPR029058">
    <property type="entry name" value="AB_hydrolase_fold"/>
</dbReference>
<dbReference type="Gene3D" id="3.40.50.1820">
    <property type="entry name" value="alpha/beta hydrolase"/>
    <property type="match status" value="1"/>
</dbReference>
<dbReference type="SUPFAM" id="SSF53474">
    <property type="entry name" value="alpha/beta-Hydrolases"/>
    <property type="match status" value="1"/>
</dbReference>
<dbReference type="Pfam" id="PF07224">
    <property type="entry name" value="Chlorophyllase"/>
    <property type="match status" value="1"/>
</dbReference>
<dbReference type="KEGG" id="pbk:Back11_04240"/>
<reference evidence="1 2" key="1">
    <citation type="submission" date="2018-11" db="EMBL/GenBank/DDBJ databases">
        <title>Complete genome sequence of Paenibacillus baekrokdamisoli strain KCTC 33723.</title>
        <authorList>
            <person name="Kang S.W."/>
            <person name="Lee K.C."/>
            <person name="Kim K.K."/>
            <person name="Kim J.S."/>
            <person name="Kim D.S."/>
            <person name="Ko S.H."/>
            <person name="Yang S.H."/>
            <person name="Lee J.S."/>
        </authorList>
    </citation>
    <scope>NUCLEOTIDE SEQUENCE [LARGE SCALE GENOMIC DNA]</scope>
    <source>
        <strain evidence="1 2">KCTC 33723</strain>
    </source>
</reference>
<keyword evidence="2" id="KW-1185">Reference proteome</keyword>
<organism evidence="1 2">
    <name type="scientific">Paenibacillus baekrokdamisoli</name>
    <dbReference type="NCBI Taxonomy" id="1712516"/>
    <lineage>
        <taxon>Bacteria</taxon>
        <taxon>Bacillati</taxon>
        <taxon>Bacillota</taxon>
        <taxon>Bacilli</taxon>
        <taxon>Bacillales</taxon>
        <taxon>Paenibacillaceae</taxon>
        <taxon>Paenibacillus</taxon>
    </lineage>
</organism>
<protein>
    <recommendedName>
        <fullName evidence="3">Alpha/beta hydrolase</fullName>
    </recommendedName>
</protein>
<dbReference type="PANTHER" id="PTHR33428:SF14">
    <property type="entry name" value="CARBOXYLESTERASE TYPE B DOMAIN-CONTAINING PROTEIN"/>
    <property type="match status" value="1"/>
</dbReference>
<dbReference type="EMBL" id="AP019308">
    <property type="protein sequence ID" value="BBH19079.1"/>
    <property type="molecule type" value="Genomic_DNA"/>
</dbReference>
<evidence type="ECO:0000313" key="2">
    <source>
        <dbReference type="Proteomes" id="UP000275368"/>
    </source>
</evidence>
<evidence type="ECO:0000313" key="1">
    <source>
        <dbReference type="EMBL" id="BBH19079.1"/>
    </source>
</evidence>
<name>A0A3G9J7V1_9BACL</name>